<dbReference type="Gene3D" id="3.30.70.1290">
    <property type="entry name" value="Transposase IS200-like"/>
    <property type="match status" value="1"/>
</dbReference>
<dbReference type="GO" id="GO:0006313">
    <property type="term" value="P:DNA transposition"/>
    <property type="evidence" value="ECO:0007669"/>
    <property type="project" value="InterPro"/>
</dbReference>
<name>A0A1I3PHA8_9GAMM</name>
<dbReference type="GO" id="GO:0004803">
    <property type="term" value="F:transposase activity"/>
    <property type="evidence" value="ECO:0007669"/>
    <property type="project" value="InterPro"/>
</dbReference>
<dbReference type="RefSeq" id="WP_227663694.1">
    <property type="nucleotide sequence ID" value="NZ_BMYN01000022.1"/>
</dbReference>
<dbReference type="InterPro" id="IPR036515">
    <property type="entry name" value="Transposase_17_sf"/>
</dbReference>
<accession>A0A1I3PHA8</accession>
<reference evidence="2 3" key="1">
    <citation type="submission" date="2016-10" db="EMBL/GenBank/DDBJ databases">
        <authorList>
            <person name="de Groot N.N."/>
        </authorList>
    </citation>
    <scope>NUCLEOTIDE SEQUENCE [LARGE SCALE GENOMIC DNA]</scope>
    <source>
        <strain evidence="2 3">IBRC-M 10445</strain>
    </source>
</reference>
<dbReference type="GO" id="GO:0003677">
    <property type="term" value="F:DNA binding"/>
    <property type="evidence" value="ECO:0007669"/>
    <property type="project" value="InterPro"/>
</dbReference>
<dbReference type="Pfam" id="PF01797">
    <property type="entry name" value="Y1_Tnp"/>
    <property type="match status" value="1"/>
</dbReference>
<feature type="domain" description="Transposase IS200-like" evidence="1">
    <location>
        <begin position="9"/>
        <end position="124"/>
    </location>
</feature>
<dbReference type="PANTHER" id="PTHR34322:SF2">
    <property type="entry name" value="TRANSPOSASE IS200-LIKE DOMAIN-CONTAINING PROTEIN"/>
    <property type="match status" value="1"/>
</dbReference>
<protein>
    <submittedName>
        <fullName evidence="2">Putative transposase</fullName>
    </submittedName>
</protein>
<dbReference type="SUPFAM" id="SSF143422">
    <property type="entry name" value="Transposase IS200-like"/>
    <property type="match status" value="1"/>
</dbReference>
<evidence type="ECO:0000313" key="3">
    <source>
        <dbReference type="Proteomes" id="UP000199445"/>
    </source>
</evidence>
<dbReference type="Proteomes" id="UP000199445">
    <property type="component" value="Unassembled WGS sequence"/>
</dbReference>
<sequence length="214" mass="24773">MARRTRICPAGIPQHIVHRGNNRQGCFHDVSDFATYYAFLEQYSDEFPVDIHAWVLMTNHIHLLVTPRENDVIAPFMKAVSQRYAQYYNFKNQRTGSLWEGRYRACVVDTEPYFLHCQRYIELNPVMARITGHPDGYQWSSYGNHAHGMATAFHTPHECYLELGAPGRPRQRAWEEFVASQTPKGMADQIRHSVMSSWALGSLAFRKRVQALVE</sequence>
<organism evidence="2 3">
    <name type="scientific">Marinobacter persicus</name>
    <dbReference type="NCBI Taxonomy" id="930118"/>
    <lineage>
        <taxon>Bacteria</taxon>
        <taxon>Pseudomonadati</taxon>
        <taxon>Pseudomonadota</taxon>
        <taxon>Gammaproteobacteria</taxon>
        <taxon>Pseudomonadales</taxon>
        <taxon>Marinobacteraceae</taxon>
        <taxon>Marinobacter</taxon>
    </lineage>
</organism>
<dbReference type="EMBL" id="FOSC01000001">
    <property type="protein sequence ID" value="SFJ20863.1"/>
    <property type="molecule type" value="Genomic_DNA"/>
</dbReference>
<gene>
    <name evidence="2" type="ORF">SAMN05216429_101195</name>
</gene>
<keyword evidence="3" id="KW-1185">Reference proteome</keyword>
<evidence type="ECO:0000313" key="2">
    <source>
        <dbReference type="EMBL" id="SFJ20863.1"/>
    </source>
</evidence>
<dbReference type="PANTHER" id="PTHR34322">
    <property type="entry name" value="TRANSPOSASE, Y1_TNP DOMAIN-CONTAINING"/>
    <property type="match status" value="1"/>
</dbReference>
<dbReference type="AlphaFoldDB" id="A0A1I3PHA8"/>
<evidence type="ECO:0000259" key="1">
    <source>
        <dbReference type="SMART" id="SM01321"/>
    </source>
</evidence>
<dbReference type="InterPro" id="IPR002686">
    <property type="entry name" value="Transposase_17"/>
</dbReference>
<proteinExistence type="predicted"/>
<dbReference type="SMART" id="SM01321">
    <property type="entry name" value="Y1_Tnp"/>
    <property type="match status" value="1"/>
</dbReference>